<dbReference type="Gene3D" id="2.40.30.130">
    <property type="match status" value="1"/>
</dbReference>
<reference evidence="14 15" key="1">
    <citation type="journal article" date="2016" name="Nat. Commun.">
        <title>Thousands of microbial genomes shed light on interconnected biogeochemical processes in an aquifer system.</title>
        <authorList>
            <person name="Anantharaman K."/>
            <person name="Brown C.T."/>
            <person name="Hug L.A."/>
            <person name="Sharon I."/>
            <person name="Castelle C.J."/>
            <person name="Probst A.J."/>
            <person name="Thomas B.C."/>
            <person name="Singh A."/>
            <person name="Wilkins M.J."/>
            <person name="Karaoz U."/>
            <person name="Brodie E.L."/>
            <person name="Williams K.H."/>
            <person name="Hubbard S.S."/>
            <person name="Banfield J.F."/>
        </authorList>
    </citation>
    <scope>NUCLEOTIDE SEQUENCE [LARGE SCALE GENOMIC DNA]</scope>
</reference>
<keyword evidence="8 11" id="KW-0694">RNA-binding</keyword>
<proteinExistence type="inferred from homology"/>
<dbReference type="InterPro" id="IPR002318">
    <property type="entry name" value="Ala-tRNA-lgiase_IIc"/>
</dbReference>
<dbReference type="InterPro" id="IPR018164">
    <property type="entry name" value="Ala-tRNA-synth_IIc_N"/>
</dbReference>
<evidence type="ECO:0000256" key="11">
    <source>
        <dbReference type="HAMAP-Rule" id="MF_00036"/>
    </source>
</evidence>
<evidence type="ECO:0000313" key="14">
    <source>
        <dbReference type="EMBL" id="OGK02007.1"/>
    </source>
</evidence>
<keyword evidence="10 11" id="KW-0030">Aminoacyl-tRNA synthetase</keyword>
<keyword evidence="6 11" id="KW-0862">Zinc</keyword>
<dbReference type="FunFam" id="3.30.980.10:FF:000004">
    <property type="entry name" value="Alanine--tRNA ligase, cytoplasmic"/>
    <property type="match status" value="1"/>
</dbReference>
<protein>
    <recommendedName>
        <fullName evidence="11">Alanine--tRNA ligase</fullName>
        <ecNumber evidence="11">6.1.1.7</ecNumber>
    </recommendedName>
    <alternativeName>
        <fullName evidence="11">Alanyl-tRNA synthetase</fullName>
        <shortName evidence="11">AlaRS</shortName>
    </alternativeName>
</protein>
<keyword evidence="12" id="KW-0175">Coiled coil</keyword>
<dbReference type="GO" id="GO:0005737">
    <property type="term" value="C:cytoplasm"/>
    <property type="evidence" value="ECO:0007669"/>
    <property type="project" value="UniProtKB-SubCell"/>
</dbReference>
<gene>
    <name evidence="11" type="primary">alaS</name>
    <name evidence="14" type="ORF">A2519_17495</name>
</gene>
<dbReference type="SUPFAM" id="SSF55681">
    <property type="entry name" value="Class II aaRS and biotin synthetases"/>
    <property type="match status" value="1"/>
</dbReference>
<dbReference type="GO" id="GO:0008270">
    <property type="term" value="F:zinc ion binding"/>
    <property type="evidence" value="ECO:0007669"/>
    <property type="project" value="UniProtKB-UniRule"/>
</dbReference>
<comment type="domain">
    <text evidence="11">Consists of three domains; the N-terminal catalytic domain, the editing domain and the C-terminal C-Ala domain. The editing domain removes incorrectly charged amino acids, while the C-Ala domain, along with tRNA(Ala), serves as a bridge to cooperatively bring together the editing and aminoacylation centers thus stimulating deacylation of misacylated tRNAs.</text>
</comment>
<keyword evidence="7 11" id="KW-0067">ATP-binding</keyword>
<feature type="coiled-coil region" evidence="12">
    <location>
        <begin position="726"/>
        <end position="753"/>
    </location>
</feature>
<dbReference type="FunFam" id="3.10.310.40:FF:000001">
    <property type="entry name" value="Alanine--tRNA ligase"/>
    <property type="match status" value="1"/>
</dbReference>
<comment type="caution">
    <text evidence="14">The sequence shown here is derived from an EMBL/GenBank/DDBJ whole genome shotgun (WGS) entry which is preliminary data.</text>
</comment>
<name>A0A1F7F649_UNCRA</name>
<feature type="domain" description="Alanyl-transfer RNA synthetases family profile" evidence="13">
    <location>
        <begin position="1"/>
        <end position="703"/>
    </location>
</feature>
<feature type="binding site" evidence="11">
    <location>
        <position position="660"/>
    </location>
    <ligand>
        <name>Zn(2+)</name>
        <dbReference type="ChEBI" id="CHEBI:29105"/>
    </ligand>
</feature>
<keyword evidence="9 11" id="KW-0648">Protein biosynthesis</keyword>
<keyword evidence="4 11" id="KW-0479">Metal-binding</keyword>
<dbReference type="Gene3D" id="3.10.310.40">
    <property type="match status" value="1"/>
</dbReference>
<evidence type="ECO:0000313" key="15">
    <source>
        <dbReference type="Proteomes" id="UP000179243"/>
    </source>
</evidence>
<feature type="binding site" evidence="11">
    <location>
        <position position="558"/>
    </location>
    <ligand>
        <name>Zn(2+)</name>
        <dbReference type="ChEBI" id="CHEBI:29105"/>
    </ligand>
</feature>
<comment type="cofactor">
    <cofactor evidence="11">
        <name>Zn(2+)</name>
        <dbReference type="ChEBI" id="CHEBI:29105"/>
    </cofactor>
    <text evidence="11">Binds 1 zinc ion per subunit.</text>
</comment>
<dbReference type="SUPFAM" id="SSF101353">
    <property type="entry name" value="Putative anticodon-binding domain of alanyl-tRNA synthetase (AlaRS)"/>
    <property type="match status" value="1"/>
</dbReference>
<dbReference type="PANTHER" id="PTHR11777:SF9">
    <property type="entry name" value="ALANINE--TRNA LIGASE, CYTOPLASMIC"/>
    <property type="match status" value="1"/>
</dbReference>
<dbReference type="AlphaFoldDB" id="A0A1F7F649"/>
<dbReference type="GO" id="GO:0000049">
    <property type="term" value="F:tRNA binding"/>
    <property type="evidence" value="ECO:0007669"/>
    <property type="project" value="UniProtKB-KW"/>
</dbReference>
<dbReference type="PANTHER" id="PTHR11777">
    <property type="entry name" value="ALANYL-TRNA SYNTHETASE"/>
    <property type="match status" value="1"/>
</dbReference>
<comment type="subcellular location">
    <subcellularLocation>
        <location evidence="11">Cytoplasm</location>
    </subcellularLocation>
</comment>
<dbReference type="InterPro" id="IPR018165">
    <property type="entry name" value="Ala-tRNA-synth_IIc_core"/>
</dbReference>
<evidence type="ECO:0000256" key="4">
    <source>
        <dbReference type="ARBA" id="ARBA00022723"/>
    </source>
</evidence>
<dbReference type="SUPFAM" id="SSF55186">
    <property type="entry name" value="ThrRS/AlaRS common domain"/>
    <property type="match status" value="1"/>
</dbReference>
<keyword evidence="11" id="KW-0963">Cytoplasm</keyword>
<evidence type="ECO:0000256" key="1">
    <source>
        <dbReference type="ARBA" id="ARBA00008226"/>
    </source>
</evidence>
<evidence type="ECO:0000256" key="9">
    <source>
        <dbReference type="ARBA" id="ARBA00022917"/>
    </source>
</evidence>
<dbReference type="NCBIfam" id="TIGR00344">
    <property type="entry name" value="alaS"/>
    <property type="match status" value="1"/>
</dbReference>
<dbReference type="SMART" id="SM00863">
    <property type="entry name" value="tRNA_SAD"/>
    <property type="match status" value="1"/>
</dbReference>
<evidence type="ECO:0000256" key="10">
    <source>
        <dbReference type="ARBA" id="ARBA00023146"/>
    </source>
</evidence>
<dbReference type="FunFam" id="3.30.930.10:FF:000004">
    <property type="entry name" value="Alanine--tRNA ligase"/>
    <property type="match status" value="1"/>
</dbReference>
<accession>A0A1F7F649</accession>
<evidence type="ECO:0000256" key="2">
    <source>
        <dbReference type="ARBA" id="ARBA00022555"/>
    </source>
</evidence>
<dbReference type="Gene3D" id="3.30.930.10">
    <property type="entry name" value="Bira Bifunctional Protein, Domain 2"/>
    <property type="match status" value="1"/>
</dbReference>
<keyword evidence="3 11" id="KW-0436">Ligase</keyword>
<dbReference type="EMBL" id="MFYX01000114">
    <property type="protein sequence ID" value="OGK02007.1"/>
    <property type="molecule type" value="Genomic_DNA"/>
</dbReference>
<dbReference type="InterPro" id="IPR018162">
    <property type="entry name" value="Ala-tRNA-ligase_IIc_anticod-bd"/>
</dbReference>
<dbReference type="Pfam" id="PF02272">
    <property type="entry name" value="DHHA1"/>
    <property type="match status" value="1"/>
</dbReference>
<dbReference type="HAMAP" id="MF_00036_B">
    <property type="entry name" value="Ala_tRNA_synth_B"/>
    <property type="match status" value="1"/>
</dbReference>
<evidence type="ECO:0000256" key="8">
    <source>
        <dbReference type="ARBA" id="ARBA00022884"/>
    </source>
</evidence>
<keyword evidence="2 11" id="KW-0820">tRNA-binding</keyword>
<comment type="catalytic activity">
    <reaction evidence="11">
        <text>tRNA(Ala) + L-alanine + ATP = L-alanyl-tRNA(Ala) + AMP + diphosphate</text>
        <dbReference type="Rhea" id="RHEA:12540"/>
        <dbReference type="Rhea" id="RHEA-COMP:9657"/>
        <dbReference type="Rhea" id="RHEA-COMP:9923"/>
        <dbReference type="ChEBI" id="CHEBI:30616"/>
        <dbReference type="ChEBI" id="CHEBI:33019"/>
        <dbReference type="ChEBI" id="CHEBI:57972"/>
        <dbReference type="ChEBI" id="CHEBI:78442"/>
        <dbReference type="ChEBI" id="CHEBI:78497"/>
        <dbReference type="ChEBI" id="CHEBI:456215"/>
        <dbReference type="EC" id="6.1.1.7"/>
    </reaction>
</comment>
<evidence type="ECO:0000256" key="3">
    <source>
        <dbReference type="ARBA" id="ARBA00022598"/>
    </source>
</evidence>
<feature type="binding site" evidence="11">
    <location>
        <position position="664"/>
    </location>
    <ligand>
        <name>Zn(2+)</name>
        <dbReference type="ChEBI" id="CHEBI:29105"/>
    </ligand>
</feature>
<evidence type="ECO:0000256" key="6">
    <source>
        <dbReference type="ARBA" id="ARBA00022833"/>
    </source>
</evidence>
<sequence>MNSKHVRQTFIDYFKERGHTVVPSAPIFPKDDPSLLFTNAGMNQFKNIFLGISNEQHLRRAVDSQKCMRVSGKHNDLEEVGRDHHHHTFFEMLGNWSFGDYYKKDAIVWAWELLTRVWKLPREALYVTVYTTDDEADLFWKDHTDVLHDHISHLQENFWEMGDTGPCGFCSEIHIDRGAGHCVNEHKPGHVCGVGASGCGRFVELWNLVFMQNNKDKNGTITELPSKNIDTGMGFERLLAVLQDKHSNYDTDVFRPIIDQLEKMTGKSYGHGDEGTPFRVIADHIRALIFAIADGALPSNLGRGYVLRRLLRRAYRFGRKLGFHGPFLHTLVPTVVSIMGDAYPELKERSDFVQKILLSEEQSFEKTLDKGLLLFEEIAKKAASKVVAGSDVFMLYDTYGFPPDLTAQLAEEAGLSIDQPGFEKEMEAQRERARSASKFKDMAKEGGVWTAVSEGPGSLFAGYDLLSCDTPVRKVRKTKEGYDFVFEKTPFYPEGGGQCADSGIATFEEGVIEIYDTRKEGEDIVHKARCEGEIDFSRSTTANLQVDADRRADIRRNHTATHIIQTALRQAVGDHVKQSGSSVTPDRFRFDFTHFQALSDSEIAAVEKAANSAVLADLPVVTEVTSPEEAQAKGALAFFNEKYGNKVRMVSIPGTSVELCGGTHAARTGEIGYIRILSESSVSTGIRRIEAVTGRAFGDLFRAEAAAMRSLSLSFKTPFIKVLDRIAEMGERMRGLEKELAQVKQQQALKELDTFLAQAIEVKGIRVVRARLDNADKDTFALFCDALAAKAGSAVTAAIAASEGKVMVFAAVSDDLVASRKLNAGAIVNKIAVIVGGKGGGKPNRAQAGGKDAVKVPEAYAAIGPIVESMA</sequence>
<dbReference type="Pfam" id="PF07973">
    <property type="entry name" value="tRNA_SAD"/>
    <property type="match status" value="1"/>
</dbReference>
<dbReference type="Gene3D" id="3.30.980.10">
    <property type="entry name" value="Threonyl-trna Synthetase, Chain A, domain 2"/>
    <property type="match status" value="1"/>
</dbReference>
<dbReference type="Proteomes" id="UP000179243">
    <property type="component" value="Unassembled WGS sequence"/>
</dbReference>
<dbReference type="EC" id="6.1.1.7" evidence="11"/>
<dbReference type="GO" id="GO:0006419">
    <property type="term" value="P:alanyl-tRNA aminoacylation"/>
    <property type="evidence" value="ECO:0007669"/>
    <property type="project" value="UniProtKB-UniRule"/>
</dbReference>
<dbReference type="InterPro" id="IPR012947">
    <property type="entry name" value="tRNA_SAD"/>
</dbReference>
<comment type="function">
    <text evidence="11">Catalyzes the attachment of alanine to tRNA(Ala) in a two-step reaction: alanine is first activated by ATP to form Ala-AMP and then transferred to the acceptor end of tRNA(Ala). Also edits incorrectly charged Ser-tRNA(Ala) and Gly-tRNA(Ala) via its editing domain.</text>
</comment>
<dbReference type="InterPro" id="IPR018163">
    <property type="entry name" value="Thr/Ala-tRNA-synth_IIc_edit"/>
</dbReference>
<dbReference type="InterPro" id="IPR009000">
    <property type="entry name" value="Transl_B-barrel_sf"/>
</dbReference>
<evidence type="ECO:0000256" key="12">
    <source>
        <dbReference type="SAM" id="Coils"/>
    </source>
</evidence>
<dbReference type="InterPro" id="IPR050058">
    <property type="entry name" value="Ala-tRNA_ligase"/>
</dbReference>
<dbReference type="InterPro" id="IPR045864">
    <property type="entry name" value="aa-tRNA-synth_II/BPL/LPL"/>
</dbReference>
<dbReference type="SUPFAM" id="SSF50447">
    <property type="entry name" value="Translation proteins"/>
    <property type="match status" value="1"/>
</dbReference>
<keyword evidence="5 11" id="KW-0547">Nucleotide-binding</keyword>
<dbReference type="GO" id="GO:0004813">
    <property type="term" value="F:alanine-tRNA ligase activity"/>
    <property type="evidence" value="ECO:0007669"/>
    <property type="project" value="UniProtKB-UniRule"/>
</dbReference>
<dbReference type="CDD" id="cd00673">
    <property type="entry name" value="AlaRS_core"/>
    <property type="match status" value="1"/>
</dbReference>
<feature type="binding site" evidence="11">
    <location>
        <position position="562"/>
    </location>
    <ligand>
        <name>Zn(2+)</name>
        <dbReference type="ChEBI" id="CHEBI:29105"/>
    </ligand>
</feature>
<dbReference type="InterPro" id="IPR003156">
    <property type="entry name" value="DHHA1_dom"/>
</dbReference>
<evidence type="ECO:0000256" key="5">
    <source>
        <dbReference type="ARBA" id="ARBA00022741"/>
    </source>
</evidence>
<dbReference type="PROSITE" id="PS50860">
    <property type="entry name" value="AA_TRNA_LIGASE_II_ALA"/>
    <property type="match status" value="1"/>
</dbReference>
<dbReference type="InterPro" id="IPR023033">
    <property type="entry name" value="Ala_tRNA_ligase_euk/bac"/>
</dbReference>
<dbReference type="GO" id="GO:0002161">
    <property type="term" value="F:aminoacyl-tRNA deacylase activity"/>
    <property type="evidence" value="ECO:0007669"/>
    <property type="project" value="TreeGrafter"/>
</dbReference>
<organism evidence="14 15">
    <name type="scientific">Candidatus Raymondbacteria bacterium RIFOXYD12_FULL_49_13</name>
    <dbReference type="NCBI Taxonomy" id="1817890"/>
    <lineage>
        <taxon>Bacteria</taxon>
        <taxon>Raymondiibacteriota</taxon>
    </lineage>
</organism>
<dbReference type="Gene3D" id="3.30.54.20">
    <property type="match status" value="1"/>
</dbReference>
<evidence type="ECO:0000259" key="13">
    <source>
        <dbReference type="PROSITE" id="PS50860"/>
    </source>
</evidence>
<dbReference type="GO" id="GO:0005524">
    <property type="term" value="F:ATP binding"/>
    <property type="evidence" value="ECO:0007669"/>
    <property type="project" value="UniProtKB-UniRule"/>
</dbReference>
<dbReference type="PRINTS" id="PR00980">
    <property type="entry name" value="TRNASYNTHALA"/>
</dbReference>
<dbReference type="FunFam" id="3.30.54.20:FF:000001">
    <property type="entry name" value="Alanine--tRNA ligase"/>
    <property type="match status" value="1"/>
</dbReference>
<comment type="similarity">
    <text evidence="1 11">Belongs to the class-II aminoacyl-tRNA synthetase family.</text>
</comment>
<dbReference type="Pfam" id="PF01411">
    <property type="entry name" value="tRNA-synt_2c"/>
    <property type="match status" value="1"/>
</dbReference>
<evidence type="ECO:0000256" key="7">
    <source>
        <dbReference type="ARBA" id="ARBA00022840"/>
    </source>
</evidence>